<evidence type="ECO:0000259" key="1">
    <source>
        <dbReference type="Pfam" id="PF12706"/>
    </source>
</evidence>
<reference evidence="2" key="1">
    <citation type="submission" date="2021-10" db="EMBL/GenBank/DDBJ databases">
        <title>The complete genome sequence of Leeia sp. TBRC 13508.</title>
        <authorList>
            <person name="Charoenyingcharoen P."/>
            <person name="Yukphan P."/>
        </authorList>
    </citation>
    <scope>NUCLEOTIDE SEQUENCE</scope>
    <source>
        <strain evidence="2">TBRC 13508</strain>
    </source>
</reference>
<dbReference type="InterPro" id="IPR001279">
    <property type="entry name" value="Metallo-B-lactamas"/>
</dbReference>
<organism evidence="2 3">
    <name type="scientific">Leeia speluncae</name>
    <dbReference type="NCBI Taxonomy" id="2884804"/>
    <lineage>
        <taxon>Bacteria</taxon>
        <taxon>Pseudomonadati</taxon>
        <taxon>Pseudomonadota</taxon>
        <taxon>Betaproteobacteria</taxon>
        <taxon>Neisseriales</taxon>
        <taxon>Leeiaceae</taxon>
        <taxon>Leeia</taxon>
    </lineage>
</organism>
<accession>A0ABS8D8E7</accession>
<dbReference type="PANTHER" id="PTHR42663">
    <property type="entry name" value="HYDROLASE C777.06C-RELATED-RELATED"/>
    <property type="match status" value="1"/>
</dbReference>
<sequence length="252" mass="28014">MKVTVLGAGSSAGTPVIGCECSVCQTRLPKNVRTRASCHILDEATSIVIDTGPDFRSQALRENLKHLDAVLYTHPHADHLNGIDDLRAFCFRQKAAIPLYGNAFTIENIQTRFDYTLFPPTEHWERPVLTANSVDVPFDVNQTIVVPIPLLHGKWPILGYRIKNVAWLTDVSTIPETSFELLSGLDVLFLDCLRFKPHYTHLSLDEAVSLSQKIGAKQTYLIHMTHEIDAVAHANLLPEAVAFAFDGMQVTV</sequence>
<dbReference type="RefSeq" id="WP_227181221.1">
    <property type="nucleotide sequence ID" value="NZ_JAJBZT010000006.1"/>
</dbReference>
<feature type="domain" description="Metallo-beta-lactamase" evidence="1">
    <location>
        <begin position="46"/>
        <end position="224"/>
    </location>
</feature>
<dbReference type="CDD" id="cd16279">
    <property type="entry name" value="metallo-hydrolase-like_MBL-fold"/>
    <property type="match status" value="1"/>
</dbReference>
<dbReference type="Pfam" id="PF12706">
    <property type="entry name" value="Lactamase_B_2"/>
    <property type="match status" value="1"/>
</dbReference>
<proteinExistence type="predicted"/>
<dbReference type="Proteomes" id="UP001165395">
    <property type="component" value="Unassembled WGS sequence"/>
</dbReference>
<evidence type="ECO:0000313" key="3">
    <source>
        <dbReference type="Proteomes" id="UP001165395"/>
    </source>
</evidence>
<protein>
    <submittedName>
        <fullName evidence="2">MBL fold metallo-hydrolase</fullName>
    </submittedName>
</protein>
<name>A0ABS8D8E7_9NEIS</name>
<gene>
    <name evidence="2" type="ORF">LIN78_12730</name>
</gene>
<evidence type="ECO:0000313" key="2">
    <source>
        <dbReference type="EMBL" id="MCB6184412.1"/>
    </source>
</evidence>
<comment type="caution">
    <text evidence="2">The sequence shown here is derived from an EMBL/GenBank/DDBJ whole genome shotgun (WGS) entry which is preliminary data.</text>
</comment>
<dbReference type="SUPFAM" id="SSF56281">
    <property type="entry name" value="Metallo-hydrolase/oxidoreductase"/>
    <property type="match status" value="1"/>
</dbReference>
<keyword evidence="3" id="KW-1185">Reference proteome</keyword>
<dbReference type="PANTHER" id="PTHR42663:SF6">
    <property type="entry name" value="HYDROLASE C777.06C-RELATED"/>
    <property type="match status" value="1"/>
</dbReference>
<dbReference type="Gene3D" id="3.60.15.10">
    <property type="entry name" value="Ribonuclease Z/Hydroxyacylglutathione hydrolase-like"/>
    <property type="match status" value="1"/>
</dbReference>
<dbReference type="EMBL" id="JAJBZT010000006">
    <property type="protein sequence ID" value="MCB6184412.1"/>
    <property type="molecule type" value="Genomic_DNA"/>
</dbReference>
<dbReference type="InterPro" id="IPR036866">
    <property type="entry name" value="RibonucZ/Hydroxyglut_hydro"/>
</dbReference>